<sequence>MTKADIIVLGAGIVGVSTAFHLRRRGFSVCLVDRGHPGEGASFGNAGIVERNGFVPPLFPDRLSSLLQVALHQSTAVSYSPATLWNLRAWLKAFRRNSEADKVHHYAWTMASLRKLVLEEHRTLSQACSSQRFYRSSGWLHLYRSSKGYSEGEDERHYARIFGVDYHELSSEELPLVEPGLSGRGLSGVFWPETMSVSNPAAVVEAVWRTFIQEGGQFFRGDAKRLRRHRASWSLKTLRGEIFADAVVVALGPWSDDLTALFGDRFPLAVKRGYHVHFRPSSGGSLSRPVVDIENGFVLTPMDKGIRLTTGVDLSPMDAPPNETQVRRATVKAREIFRLGKKDIGQVWAGGRPCLPDSLPVLGASPSTPGLWYNFGHGHSGFTLGPLTGRMLAETIAGQEPCAEAAALSPARFLV</sequence>
<reference evidence="3" key="1">
    <citation type="journal article" date="2014" name="Int. J. Syst. Evol. Microbiol.">
        <title>Complete genome sequence of Corynebacterium casei LMG S-19264T (=DSM 44701T), isolated from a smear-ripened cheese.</title>
        <authorList>
            <consortium name="US DOE Joint Genome Institute (JGI-PGF)"/>
            <person name="Walter F."/>
            <person name="Albersmeier A."/>
            <person name="Kalinowski J."/>
            <person name="Ruckert C."/>
        </authorList>
    </citation>
    <scope>NUCLEOTIDE SEQUENCE</scope>
    <source>
        <strain evidence="3">CGMCC 1.12426</strain>
    </source>
</reference>
<dbReference type="EMBL" id="BMFA01000012">
    <property type="protein sequence ID" value="GGB59219.1"/>
    <property type="molecule type" value="Genomic_DNA"/>
</dbReference>
<dbReference type="InterPro" id="IPR006076">
    <property type="entry name" value="FAD-dep_OxRdtase"/>
</dbReference>
<dbReference type="Gene3D" id="3.50.50.60">
    <property type="entry name" value="FAD/NAD(P)-binding domain"/>
    <property type="match status" value="1"/>
</dbReference>
<dbReference type="GO" id="GO:0005737">
    <property type="term" value="C:cytoplasm"/>
    <property type="evidence" value="ECO:0007669"/>
    <property type="project" value="TreeGrafter"/>
</dbReference>
<dbReference type="PANTHER" id="PTHR13847:SF289">
    <property type="entry name" value="GLYCINE OXIDASE"/>
    <property type="match status" value="1"/>
</dbReference>
<dbReference type="AlphaFoldDB" id="A0A916TMT5"/>
<dbReference type="GO" id="GO:0016491">
    <property type="term" value="F:oxidoreductase activity"/>
    <property type="evidence" value="ECO:0007669"/>
    <property type="project" value="UniProtKB-KW"/>
</dbReference>
<keyword evidence="4" id="KW-1185">Reference proteome</keyword>
<dbReference type="OrthoDB" id="9805337at2"/>
<evidence type="ECO:0000256" key="1">
    <source>
        <dbReference type="ARBA" id="ARBA00023002"/>
    </source>
</evidence>
<name>A0A916TMT5_9HYPH</name>
<evidence type="ECO:0000259" key="2">
    <source>
        <dbReference type="Pfam" id="PF01266"/>
    </source>
</evidence>
<dbReference type="PANTHER" id="PTHR13847">
    <property type="entry name" value="SARCOSINE DEHYDROGENASE-RELATED"/>
    <property type="match status" value="1"/>
</dbReference>
<dbReference type="RefSeq" id="WP_150496933.1">
    <property type="nucleotide sequence ID" value="NZ_BMFA01000012.1"/>
</dbReference>
<dbReference type="Pfam" id="PF01266">
    <property type="entry name" value="DAO"/>
    <property type="match status" value="1"/>
</dbReference>
<dbReference type="InterPro" id="IPR036188">
    <property type="entry name" value="FAD/NAD-bd_sf"/>
</dbReference>
<feature type="domain" description="FAD dependent oxidoreductase" evidence="2">
    <location>
        <begin position="5"/>
        <end position="394"/>
    </location>
</feature>
<dbReference type="Gene3D" id="3.30.9.10">
    <property type="entry name" value="D-Amino Acid Oxidase, subunit A, domain 2"/>
    <property type="match status" value="1"/>
</dbReference>
<comment type="caution">
    <text evidence="3">The sequence shown here is derived from an EMBL/GenBank/DDBJ whole genome shotgun (WGS) entry which is preliminary data.</text>
</comment>
<keyword evidence="1" id="KW-0560">Oxidoreductase</keyword>
<evidence type="ECO:0000313" key="4">
    <source>
        <dbReference type="Proteomes" id="UP000605148"/>
    </source>
</evidence>
<evidence type="ECO:0000313" key="3">
    <source>
        <dbReference type="EMBL" id="GGB59219.1"/>
    </source>
</evidence>
<protein>
    <submittedName>
        <fullName evidence="3">FAD-dependent oxidoreductase</fullName>
    </submittedName>
</protein>
<dbReference type="Proteomes" id="UP000605148">
    <property type="component" value="Unassembled WGS sequence"/>
</dbReference>
<proteinExistence type="predicted"/>
<reference evidence="3" key="2">
    <citation type="submission" date="2020-09" db="EMBL/GenBank/DDBJ databases">
        <authorList>
            <person name="Sun Q."/>
            <person name="Zhou Y."/>
        </authorList>
    </citation>
    <scope>NUCLEOTIDE SEQUENCE</scope>
    <source>
        <strain evidence="3">CGMCC 1.12426</strain>
    </source>
</reference>
<organism evidence="3 4">
    <name type="scientific">Roseibium aquae</name>
    <dbReference type="NCBI Taxonomy" id="1323746"/>
    <lineage>
        <taxon>Bacteria</taxon>
        <taxon>Pseudomonadati</taxon>
        <taxon>Pseudomonadota</taxon>
        <taxon>Alphaproteobacteria</taxon>
        <taxon>Hyphomicrobiales</taxon>
        <taxon>Stappiaceae</taxon>
        <taxon>Roseibium</taxon>
    </lineage>
</organism>
<dbReference type="SUPFAM" id="SSF54373">
    <property type="entry name" value="FAD-linked reductases, C-terminal domain"/>
    <property type="match status" value="1"/>
</dbReference>
<accession>A0A916TMT5</accession>
<dbReference type="SUPFAM" id="SSF51905">
    <property type="entry name" value="FAD/NAD(P)-binding domain"/>
    <property type="match status" value="1"/>
</dbReference>
<gene>
    <name evidence="3" type="ORF">GCM10011316_34080</name>
</gene>